<protein>
    <submittedName>
        <fullName evidence="1">Uncharacterized protein</fullName>
    </submittedName>
</protein>
<evidence type="ECO:0000313" key="2">
    <source>
        <dbReference type="Proteomes" id="UP001175271"/>
    </source>
</evidence>
<proteinExistence type="predicted"/>
<organism evidence="1 2">
    <name type="scientific">Steinernema hermaphroditum</name>
    <dbReference type="NCBI Taxonomy" id="289476"/>
    <lineage>
        <taxon>Eukaryota</taxon>
        <taxon>Metazoa</taxon>
        <taxon>Ecdysozoa</taxon>
        <taxon>Nematoda</taxon>
        <taxon>Chromadorea</taxon>
        <taxon>Rhabditida</taxon>
        <taxon>Tylenchina</taxon>
        <taxon>Panagrolaimomorpha</taxon>
        <taxon>Strongyloidoidea</taxon>
        <taxon>Steinernematidae</taxon>
        <taxon>Steinernema</taxon>
    </lineage>
</organism>
<accession>A0AA39M8A1</accession>
<dbReference type="Proteomes" id="UP001175271">
    <property type="component" value="Unassembled WGS sequence"/>
</dbReference>
<evidence type="ECO:0000313" key="1">
    <source>
        <dbReference type="EMBL" id="KAK0424652.1"/>
    </source>
</evidence>
<comment type="caution">
    <text evidence="1">The sequence shown here is derived from an EMBL/GenBank/DDBJ whole genome shotgun (WGS) entry which is preliminary data.</text>
</comment>
<gene>
    <name evidence="1" type="ORF">QR680_008772</name>
</gene>
<sequence>MSFDYEIVRLIVDSLDDVAALENLRLADLGPLWNRSAAKRQCQLSQKVLLVAVADSGEISTTAYLRSSGFTREVDADDQESIFDDFEQLEITRGEIPFGRHNVDVDFLFQKIAAIQKPLQMLKIESIDRRSDGIEYLLENLKVRAVSLWVKDVFVEPYVLSEFLCSVLHSGATKNLLIERSECNSCLQEVLRRWIDKTPDWKWCELQSLEFSESHQVLSDIISDFISSWARDPSRARSQVLSVGTDGRFVGEALEAENEHPEDPKARFLFSYDGHSACKAVFNPK</sequence>
<reference evidence="1" key="1">
    <citation type="submission" date="2023-06" db="EMBL/GenBank/DDBJ databases">
        <title>Genomic analysis of the entomopathogenic nematode Steinernema hermaphroditum.</title>
        <authorList>
            <person name="Schwarz E.M."/>
            <person name="Heppert J.K."/>
            <person name="Baniya A."/>
            <person name="Schwartz H.T."/>
            <person name="Tan C.-H."/>
            <person name="Antoshechkin I."/>
            <person name="Sternberg P.W."/>
            <person name="Goodrich-Blair H."/>
            <person name="Dillman A.R."/>
        </authorList>
    </citation>
    <scope>NUCLEOTIDE SEQUENCE</scope>
    <source>
        <strain evidence="1">PS9179</strain>
        <tissue evidence="1">Whole animal</tissue>
    </source>
</reference>
<keyword evidence="2" id="KW-1185">Reference proteome</keyword>
<name>A0AA39M8A1_9BILA</name>
<dbReference type="AlphaFoldDB" id="A0AA39M8A1"/>
<dbReference type="EMBL" id="JAUCMV010000001">
    <property type="protein sequence ID" value="KAK0424652.1"/>
    <property type="molecule type" value="Genomic_DNA"/>
</dbReference>